<feature type="compositionally biased region" description="Low complexity" evidence="1">
    <location>
        <begin position="263"/>
        <end position="273"/>
    </location>
</feature>
<dbReference type="EMBL" id="LXQA010009154">
    <property type="protein sequence ID" value="MCH85796.1"/>
    <property type="molecule type" value="Genomic_DNA"/>
</dbReference>
<dbReference type="Proteomes" id="UP000265520">
    <property type="component" value="Unassembled WGS sequence"/>
</dbReference>
<dbReference type="InterPro" id="IPR044681">
    <property type="entry name" value="PICBP-like"/>
</dbReference>
<gene>
    <name evidence="2" type="ORF">A2U01_0006647</name>
</gene>
<comment type="caution">
    <text evidence="2">The sequence shown here is derived from an EMBL/GenBank/DDBJ whole genome shotgun (WGS) entry which is preliminary data.</text>
</comment>
<feature type="compositionally biased region" description="Polar residues" evidence="1">
    <location>
        <begin position="127"/>
        <end position="146"/>
    </location>
</feature>
<protein>
    <submittedName>
        <fullName evidence="2">Pathogen-induced calmodulin-binding protein</fullName>
    </submittedName>
</protein>
<feature type="non-terminal residue" evidence="2">
    <location>
        <position position="299"/>
    </location>
</feature>
<dbReference type="GO" id="GO:0005516">
    <property type="term" value="F:calmodulin binding"/>
    <property type="evidence" value="ECO:0007669"/>
    <property type="project" value="InterPro"/>
</dbReference>
<reference evidence="2 3" key="1">
    <citation type="journal article" date="2018" name="Front. Plant Sci.">
        <title>Red Clover (Trifolium pratense) and Zigzag Clover (T. medium) - A Picture of Genomic Similarities and Differences.</title>
        <authorList>
            <person name="Dluhosova J."/>
            <person name="Istvanek J."/>
            <person name="Nedelnik J."/>
            <person name="Repkova J."/>
        </authorList>
    </citation>
    <scope>NUCLEOTIDE SEQUENCE [LARGE SCALE GENOMIC DNA]</scope>
    <source>
        <strain evidence="3">cv. 10/8</strain>
        <tissue evidence="2">Leaf</tissue>
    </source>
</reference>
<feature type="region of interest" description="Disordered" evidence="1">
    <location>
        <begin position="251"/>
        <end position="281"/>
    </location>
</feature>
<accession>A0A392ME96</accession>
<dbReference type="PANTHER" id="PTHR33923:SF3">
    <property type="entry name" value="CALMODULIN BINDING PROTEIN PICBP"/>
    <property type="match status" value="1"/>
</dbReference>
<sequence length="299" mass="33672">MLYSDSESIHGSDDKNRDTTSDAGNKSQRIITRRLSLKPVRISSKKPSLHKATCSSTIKDSHFSDHIDVPQEGSSSQGVSSVRVCPYTYCSLHGHHHGDVPPLKRFVSMRRRQLKTQKSVKKEGRSKQISNARKATQKTKTVQSEDGNSHLKNVKNLATESSPFKPHDTPPSTVNEVDTSTKAKNMEPDYEVSQKSFAQEEPKPGSTTSVAYGLQERDQKYIKKWHLMYKHAVLSNTGKCENKVPFVEKDRKGREEEDALAFNGGNNSSYHNYSETDSDMDDEKKNVIELVQKAFDEIL</sequence>
<dbReference type="PANTHER" id="PTHR33923">
    <property type="entry name" value="CALMODULIN-BINDING PROTEIN-RELATED"/>
    <property type="match status" value="1"/>
</dbReference>
<evidence type="ECO:0000313" key="3">
    <source>
        <dbReference type="Proteomes" id="UP000265520"/>
    </source>
</evidence>
<evidence type="ECO:0000256" key="1">
    <source>
        <dbReference type="SAM" id="MobiDB-lite"/>
    </source>
</evidence>
<keyword evidence="3" id="KW-1185">Reference proteome</keyword>
<organism evidence="2 3">
    <name type="scientific">Trifolium medium</name>
    <dbReference type="NCBI Taxonomy" id="97028"/>
    <lineage>
        <taxon>Eukaryota</taxon>
        <taxon>Viridiplantae</taxon>
        <taxon>Streptophyta</taxon>
        <taxon>Embryophyta</taxon>
        <taxon>Tracheophyta</taxon>
        <taxon>Spermatophyta</taxon>
        <taxon>Magnoliopsida</taxon>
        <taxon>eudicotyledons</taxon>
        <taxon>Gunneridae</taxon>
        <taxon>Pentapetalae</taxon>
        <taxon>rosids</taxon>
        <taxon>fabids</taxon>
        <taxon>Fabales</taxon>
        <taxon>Fabaceae</taxon>
        <taxon>Papilionoideae</taxon>
        <taxon>50 kb inversion clade</taxon>
        <taxon>NPAAA clade</taxon>
        <taxon>Hologalegina</taxon>
        <taxon>IRL clade</taxon>
        <taxon>Trifolieae</taxon>
        <taxon>Trifolium</taxon>
    </lineage>
</organism>
<evidence type="ECO:0000313" key="2">
    <source>
        <dbReference type="EMBL" id="MCH85796.1"/>
    </source>
</evidence>
<feature type="region of interest" description="Disordered" evidence="1">
    <location>
        <begin position="113"/>
        <end position="209"/>
    </location>
</feature>
<proteinExistence type="predicted"/>
<name>A0A392ME96_9FABA</name>
<dbReference type="AlphaFoldDB" id="A0A392ME96"/>
<feature type="compositionally biased region" description="Polar residues" evidence="1">
    <location>
        <begin position="21"/>
        <end position="30"/>
    </location>
</feature>
<feature type="compositionally biased region" description="Basic and acidic residues" evidence="1">
    <location>
        <begin position="7"/>
        <end position="20"/>
    </location>
</feature>
<feature type="region of interest" description="Disordered" evidence="1">
    <location>
        <begin position="1"/>
        <end position="57"/>
    </location>
</feature>